<keyword evidence="1 3" id="KW-0004">4Fe-4S</keyword>
<keyword evidence="3" id="KW-0460">Magnesium</keyword>
<keyword evidence="3" id="KW-0949">S-adenosyl-L-methionine</keyword>
<sequence length="232" mass="26611">MQASLSDKTYRINEIFLSAQGEGKRQGDLSVFVRFTGCNLRCDIDPGPRSPGGFACDTEFVSGMRMYRRDILNRGETLWKTRSPKTPLLEIQASKTSCPKISCPKWMVFTGGEPMLQLDHGLVTLLHDHHWLIQIETNGTRRIPEEWKIDWITVSPKVAEHALQQTFAHEVKYVRGYGQALPRTRVQARHRFISPAFDGTELDGETLQWCRGLVDGSDWELSVQMHKIWNIR</sequence>
<dbReference type="GO" id="GO:1904047">
    <property type="term" value="F:S-adenosyl-L-methionine binding"/>
    <property type="evidence" value="ECO:0007669"/>
    <property type="project" value="UniProtKB-UniRule"/>
</dbReference>
<proteinExistence type="inferred from homology"/>
<keyword evidence="3" id="KW-0408">Iron</keyword>
<dbReference type="PANTHER" id="PTHR42836:SF1">
    <property type="entry name" value="7-CARBOXY-7-DEAZAGUANINE SYNTHASE"/>
    <property type="match status" value="1"/>
</dbReference>
<dbReference type="GO" id="GO:0051539">
    <property type="term" value="F:4 iron, 4 sulfur cluster binding"/>
    <property type="evidence" value="ECO:0007669"/>
    <property type="project" value="UniProtKB-UniRule"/>
</dbReference>
<feature type="binding site" evidence="3">
    <location>
        <position position="34"/>
    </location>
    <ligand>
        <name>substrate</name>
    </ligand>
</feature>
<comment type="subunit">
    <text evidence="3">Homodimer.</text>
</comment>
<keyword evidence="3" id="KW-0411">Iron-sulfur</keyword>
<feature type="binding site" evidence="3">
    <location>
        <position position="56"/>
    </location>
    <ligand>
        <name>[4Fe-4S] cluster</name>
        <dbReference type="ChEBI" id="CHEBI:49883"/>
        <note>4Fe-4S-S-AdoMet</note>
    </ligand>
</feature>
<name>A0A450VBP2_9GAMM</name>
<reference evidence="5" key="1">
    <citation type="submission" date="2019-02" db="EMBL/GenBank/DDBJ databases">
        <authorList>
            <person name="Gruber-Vodicka R. H."/>
            <person name="Seah K. B. B."/>
        </authorList>
    </citation>
    <scope>NUCLEOTIDE SEQUENCE</scope>
    <source>
        <strain evidence="5">BECK_M6</strain>
        <strain evidence="4">BECK_M7</strain>
    </source>
</reference>
<evidence type="ECO:0000256" key="1">
    <source>
        <dbReference type="ARBA" id="ARBA00022485"/>
    </source>
</evidence>
<comment type="function">
    <text evidence="3">Catalyzes the complex heterocyclic radical-mediated conversion of 6-carboxy-5,6,7,8-tetrahydropterin (CPH4) to 7-carboxy-7-deazaguanine (CDG), a step common to the biosynthetic pathways of all 7-deazapurine-containing compounds.</text>
</comment>
<evidence type="ECO:0000313" key="5">
    <source>
        <dbReference type="EMBL" id="VFK02195.1"/>
    </source>
</evidence>
<dbReference type="EC" id="4.3.99.3" evidence="3"/>
<feature type="binding site" evidence="3">
    <location>
        <position position="112"/>
    </location>
    <ligand>
        <name>S-adenosyl-L-methionine</name>
        <dbReference type="ChEBI" id="CHEBI:59789"/>
    </ligand>
</feature>
<keyword evidence="2 3" id="KW-0456">Lyase</keyword>
<dbReference type="GO" id="GO:0008616">
    <property type="term" value="P:tRNA queuosine(34) biosynthetic process"/>
    <property type="evidence" value="ECO:0007669"/>
    <property type="project" value="UniProtKB-UniRule"/>
</dbReference>
<dbReference type="EMBL" id="CAADFF010000177">
    <property type="protein sequence ID" value="VFK00231.1"/>
    <property type="molecule type" value="Genomic_DNA"/>
</dbReference>
<feature type="binding site" evidence="3">
    <location>
        <position position="58"/>
    </location>
    <ligand>
        <name>Mg(2+)</name>
        <dbReference type="ChEBI" id="CHEBI:18420"/>
    </ligand>
</feature>
<dbReference type="InterPro" id="IPR024924">
    <property type="entry name" value="7-CO-7-deazaguanine_synth-like"/>
</dbReference>
<comment type="similarity">
    <text evidence="3">Belongs to the radical SAM superfamily. 7-carboxy-7-deazaguanine synthase family.</text>
</comment>
<protein>
    <recommendedName>
        <fullName evidence="3">7-carboxy-7-deazaguanine synthase</fullName>
        <shortName evidence="3">CDG synthase</shortName>
        <ecNumber evidence="3">4.3.99.3</ecNumber>
    </recommendedName>
    <alternativeName>
        <fullName evidence="3">Queuosine biosynthesis protein QueE</fullName>
    </alternativeName>
</protein>
<dbReference type="AlphaFoldDB" id="A0A450VBP2"/>
<keyword evidence="3" id="KW-0671">Queuosine biosynthesis</keyword>
<feature type="binding site" evidence="3">
    <location>
        <position position="110"/>
    </location>
    <ligand>
        <name>substrate</name>
    </ligand>
</feature>
<comment type="pathway">
    <text evidence="3">Purine metabolism; 7-cyano-7-deazaguanine biosynthesis.</text>
</comment>
<dbReference type="GO" id="GO:0016840">
    <property type="term" value="F:carbon-nitrogen lyase activity"/>
    <property type="evidence" value="ECO:0007669"/>
    <property type="project" value="UniProtKB-UniRule"/>
</dbReference>
<keyword evidence="3" id="KW-0479">Metal-binding</keyword>
<accession>A0A450VBP2</accession>
<feature type="binding site" evidence="3">
    <location>
        <begin position="19"/>
        <end position="21"/>
    </location>
    <ligand>
        <name>substrate</name>
    </ligand>
</feature>
<organism evidence="5">
    <name type="scientific">Candidatus Kentrum sp. LFY</name>
    <dbReference type="NCBI Taxonomy" id="2126342"/>
    <lineage>
        <taxon>Bacteria</taxon>
        <taxon>Pseudomonadati</taxon>
        <taxon>Pseudomonadota</taxon>
        <taxon>Gammaproteobacteria</taxon>
        <taxon>Candidatus Kentrum</taxon>
    </lineage>
</organism>
<feature type="binding site" evidence="3">
    <location>
        <begin position="155"/>
        <end position="157"/>
    </location>
    <ligand>
        <name>S-adenosyl-L-methionine</name>
        <dbReference type="ChEBI" id="CHEBI:59789"/>
    </ligand>
</feature>
<comment type="catalytic activity">
    <reaction evidence="3">
        <text>6-carboxy-5,6,7,8-tetrahydropterin + H(+) = 7-carboxy-7-carbaguanine + NH4(+)</text>
        <dbReference type="Rhea" id="RHEA:27974"/>
        <dbReference type="ChEBI" id="CHEBI:15378"/>
        <dbReference type="ChEBI" id="CHEBI:28938"/>
        <dbReference type="ChEBI" id="CHEBI:61032"/>
        <dbReference type="ChEBI" id="CHEBI:61036"/>
        <dbReference type="EC" id="4.3.99.3"/>
    </reaction>
</comment>
<feature type="binding site" evidence="3">
    <location>
        <position position="42"/>
    </location>
    <ligand>
        <name>[4Fe-4S] cluster</name>
        <dbReference type="ChEBI" id="CHEBI:49883"/>
        <note>4Fe-4S-S-AdoMet</note>
    </ligand>
</feature>
<dbReference type="PANTHER" id="PTHR42836">
    <property type="entry name" value="7-CARBOXY-7-DEAZAGUANINE SYNTHASE"/>
    <property type="match status" value="1"/>
</dbReference>
<dbReference type="EMBL" id="CAADFH010000182">
    <property type="protein sequence ID" value="VFK02195.1"/>
    <property type="molecule type" value="Genomic_DNA"/>
</dbReference>
<dbReference type="Gene3D" id="3.20.20.70">
    <property type="entry name" value="Aldolase class I"/>
    <property type="match status" value="1"/>
</dbReference>
<dbReference type="HAMAP" id="MF_00917">
    <property type="entry name" value="QueE"/>
    <property type="match status" value="1"/>
</dbReference>
<evidence type="ECO:0000256" key="2">
    <source>
        <dbReference type="ARBA" id="ARBA00023239"/>
    </source>
</evidence>
<comment type="caution">
    <text evidence="3">Lacks conserved residue(s) required for the propagation of feature annotation.</text>
</comment>
<comment type="cofactor">
    <cofactor evidence="3">
        <name>S-adenosyl-L-methionine</name>
        <dbReference type="ChEBI" id="CHEBI:59789"/>
    </cofactor>
    <text evidence="3">Binds 1 S-adenosyl-L-methionine per subunit.</text>
</comment>
<comment type="cofactor">
    <cofactor evidence="3">
        <name>Mg(2+)</name>
        <dbReference type="ChEBI" id="CHEBI:18420"/>
    </cofactor>
</comment>
<dbReference type="InterPro" id="IPR013785">
    <property type="entry name" value="Aldolase_TIM"/>
</dbReference>
<evidence type="ECO:0000256" key="3">
    <source>
        <dbReference type="HAMAP-Rule" id="MF_00917"/>
    </source>
</evidence>
<evidence type="ECO:0000313" key="4">
    <source>
        <dbReference type="EMBL" id="VFK00231.1"/>
    </source>
</evidence>
<comment type="cofactor">
    <cofactor evidence="3">
        <name>[4Fe-4S] cluster</name>
        <dbReference type="ChEBI" id="CHEBI:49883"/>
    </cofactor>
    <text evidence="3">Binds 1 [4Fe-4S] cluster. The cluster is coordinated with 3 cysteines and an exchangeable S-adenosyl-L-methionine.</text>
</comment>
<gene>
    <name evidence="3" type="primary">queE</name>
    <name evidence="5" type="ORF">BECKLFY1418A_GA0070994_11821</name>
    <name evidence="4" type="ORF">BECKLFY1418B_GA0070995_11771</name>
</gene>
<dbReference type="GO" id="GO:0000287">
    <property type="term" value="F:magnesium ion binding"/>
    <property type="evidence" value="ECO:0007669"/>
    <property type="project" value="UniProtKB-UniRule"/>
</dbReference>
<dbReference type="UniPathway" id="UPA00391"/>
<feature type="binding site" evidence="3">
    <location>
        <position position="38"/>
    </location>
    <ligand>
        <name>[4Fe-4S] cluster</name>
        <dbReference type="ChEBI" id="CHEBI:49883"/>
        <note>4Fe-4S-S-AdoMet</note>
    </ligand>
</feature>